<proteinExistence type="predicted"/>
<sequence length="189" mass="22722">MEKNIQVIKGKEMIAEEQLDSMIYKSLRWRQKRTMPRRAIHQYISEKHYFYHPMWIIKLLIIAERKPFPPRITPNMAFVDAFSGYRGLFTNVPPTEQKLVKDGALVTPKIETEDQVDKYVKQVQRNINRKYLLKKPKYEIKDTFLVYLPLWFTELKIKGRKQSFIFNANTGESEEYMARLWKSSEWKLV</sequence>
<dbReference type="KEGG" id="scia:HUG15_20535"/>
<reference evidence="1 2" key="1">
    <citation type="submission" date="2020-06" db="EMBL/GenBank/DDBJ databases">
        <title>Genomic analysis of Salicibibacter sp. NKC5-3.</title>
        <authorList>
            <person name="Oh Y.J."/>
        </authorList>
    </citation>
    <scope>NUCLEOTIDE SEQUENCE [LARGE SCALE GENOMIC DNA]</scope>
    <source>
        <strain evidence="1 2">NKC5-3</strain>
    </source>
</reference>
<accession>A0A7T7CD91</accession>
<evidence type="ECO:0000313" key="1">
    <source>
        <dbReference type="EMBL" id="QQK77735.1"/>
    </source>
</evidence>
<dbReference type="RefSeq" id="WP_200125366.1">
    <property type="nucleotide sequence ID" value="NZ_CP054705.1"/>
</dbReference>
<keyword evidence="2" id="KW-1185">Reference proteome</keyword>
<dbReference type="Proteomes" id="UP000595823">
    <property type="component" value="Chromosome"/>
</dbReference>
<gene>
    <name evidence="1" type="ORF">HUG15_20535</name>
</gene>
<dbReference type="AlphaFoldDB" id="A0A7T7CD91"/>
<evidence type="ECO:0000313" key="2">
    <source>
        <dbReference type="Proteomes" id="UP000595823"/>
    </source>
</evidence>
<name>A0A7T7CD91_9BACI</name>
<protein>
    <submittedName>
        <fullName evidence="1">Uncharacterized protein</fullName>
    </submittedName>
</protein>
<organism evidence="1 2">
    <name type="scientific">Salicibibacter cibarius</name>
    <dbReference type="NCBI Taxonomy" id="2743000"/>
    <lineage>
        <taxon>Bacteria</taxon>
        <taxon>Bacillati</taxon>
        <taxon>Bacillota</taxon>
        <taxon>Bacilli</taxon>
        <taxon>Bacillales</taxon>
        <taxon>Bacillaceae</taxon>
        <taxon>Salicibibacter</taxon>
    </lineage>
</organism>
<dbReference type="EMBL" id="CP054705">
    <property type="protein sequence ID" value="QQK77735.1"/>
    <property type="molecule type" value="Genomic_DNA"/>
</dbReference>